<dbReference type="InterPro" id="IPR018379">
    <property type="entry name" value="BEN_domain"/>
</dbReference>
<dbReference type="SMART" id="SM01025">
    <property type="entry name" value="BEN"/>
    <property type="match status" value="1"/>
</dbReference>
<evidence type="ECO:0000313" key="9">
    <source>
        <dbReference type="Proteomes" id="UP000005204"/>
    </source>
</evidence>
<dbReference type="GO" id="GO:0045666">
    <property type="term" value="P:positive regulation of neuron differentiation"/>
    <property type="evidence" value="ECO:0007669"/>
    <property type="project" value="InterPro"/>
</dbReference>
<dbReference type="PANTHER" id="PTHR35346">
    <property type="entry name" value="BEN DOMAIN-CONTAINING PROTEIN 6"/>
    <property type="match status" value="1"/>
</dbReference>
<feature type="domain" description="BEN" evidence="7">
    <location>
        <begin position="301"/>
        <end position="397"/>
    </location>
</feature>
<evidence type="ECO:0000256" key="5">
    <source>
        <dbReference type="ARBA" id="ARBA00023242"/>
    </source>
</evidence>
<keyword evidence="4" id="KW-0804">Transcription</keyword>
<dbReference type="EnsemblMetazoa" id="XM_021351632.2">
    <property type="protein sequence ID" value="XP_021207307.1"/>
    <property type="gene ID" value="LOC101742559"/>
</dbReference>
<dbReference type="RefSeq" id="XP_021207307.1">
    <property type="nucleotide sequence ID" value="XM_021351632.3"/>
</dbReference>
<evidence type="ECO:0000259" key="7">
    <source>
        <dbReference type="PROSITE" id="PS51457"/>
    </source>
</evidence>
<evidence type="ECO:0000256" key="4">
    <source>
        <dbReference type="ARBA" id="ARBA00023163"/>
    </source>
</evidence>
<evidence type="ECO:0000313" key="8">
    <source>
        <dbReference type="EnsemblMetazoa" id="XP_037877631.1"/>
    </source>
</evidence>
<dbReference type="SMR" id="A0A8R2MB67"/>
<sequence>MSANTNENWLLVEWSDGGRDVIYIKSVLEPNVQELKVGVLITANRKGEPQKGKLIDRANERKSLDARLKEMDEAGPSNKKEEEPQDFSSSSSSWVPSERDISTDSEREARKARLDKYLRQYTNKRTSKKTLTPSNKVSEVVTKPTNNNDPVKTGYDEITIANFLQSLRAQKTEPYLQITTAPKRISMDSDTTLNFHEWFRELFRSFERVKCETAPEHRYRQEFIPPPIIPPTVEFEQTNEEDIESEHNMNDESDRSDDIVLITNKHDSALNVLDKTNETNNATEVTKKEKKEDKTEWAPIGSGKTLIHMDQFKKINWSSYTKATRTLLLAVFPRRVLATHSLTGKRSPAFLNKPPKLCLDQKIIADVIAEIIERFNVKENLVRSIITTKCADECKMWRARKIKKESKKNQENRPPKKNSKFRVKVLN</sequence>
<evidence type="ECO:0000256" key="1">
    <source>
        <dbReference type="ARBA" id="ARBA00004123"/>
    </source>
</evidence>
<reference evidence="9" key="1">
    <citation type="journal article" date="2008" name="Insect Biochem. Mol. Biol.">
        <title>The genome of a lepidopteran model insect, the silkworm Bombyx mori.</title>
        <authorList>
            <consortium name="International Silkworm Genome Consortium"/>
        </authorList>
    </citation>
    <scope>NUCLEOTIDE SEQUENCE [LARGE SCALE GENOMIC DNA]</scope>
    <source>
        <strain evidence="9">p50T</strain>
    </source>
</reference>
<dbReference type="Pfam" id="PF10523">
    <property type="entry name" value="BEN"/>
    <property type="match status" value="1"/>
</dbReference>
<keyword evidence="2" id="KW-0678">Repressor</keyword>
<dbReference type="GO" id="GO:0003677">
    <property type="term" value="F:DNA binding"/>
    <property type="evidence" value="ECO:0007669"/>
    <property type="project" value="InterPro"/>
</dbReference>
<dbReference type="PROSITE" id="PS51457">
    <property type="entry name" value="BEN"/>
    <property type="match status" value="1"/>
</dbReference>
<dbReference type="EnsemblMetazoa" id="XM_021351633.2">
    <property type="protein sequence ID" value="XP_021207308.1"/>
    <property type="gene ID" value="LOC101742559"/>
</dbReference>
<feature type="compositionally biased region" description="Basic and acidic residues" evidence="6">
    <location>
        <begin position="71"/>
        <end position="82"/>
    </location>
</feature>
<dbReference type="GO" id="GO:0003714">
    <property type="term" value="F:transcription corepressor activity"/>
    <property type="evidence" value="ECO:0007669"/>
    <property type="project" value="InterPro"/>
</dbReference>
<dbReference type="EnsemblMetazoa" id="XM_038021703.1">
    <property type="protein sequence ID" value="XP_037877631.1"/>
    <property type="gene ID" value="LOC101742559"/>
</dbReference>
<organism evidence="8 9">
    <name type="scientific">Bombyx mori</name>
    <name type="common">Silk moth</name>
    <dbReference type="NCBI Taxonomy" id="7091"/>
    <lineage>
        <taxon>Eukaryota</taxon>
        <taxon>Metazoa</taxon>
        <taxon>Ecdysozoa</taxon>
        <taxon>Arthropoda</taxon>
        <taxon>Hexapoda</taxon>
        <taxon>Insecta</taxon>
        <taxon>Pterygota</taxon>
        <taxon>Neoptera</taxon>
        <taxon>Endopterygota</taxon>
        <taxon>Lepidoptera</taxon>
        <taxon>Glossata</taxon>
        <taxon>Ditrysia</taxon>
        <taxon>Bombycoidea</taxon>
        <taxon>Bombycidae</taxon>
        <taxon>Bombycinae</taxon>
        <taxon>Bombyx</taxon>
    </lineage>
</organism>
<evidence type="ECO:0000256" key="2">
    <source>
        <dbReference type="ARBA" id="ARBA00022491"/>
    </source>
</evidence>
<dbReference type="GO" id="GO:0045746">
    <property type="term" value="P:negative regulation of Notch signaling pathway"/>
    <property type="evidence" value="ECO:0007669"/>
    <property type="project" value="InterPro"/>
</dbReference>
<evidence type="ECO:0000256" key="6">
    <source>
        <dbReference type="SAM" id="MobiDB-lite"/>
    </source>
</evidence>
<name>A0A8R2MB67_BOMMO</name>
<evidence type="ECO:0000256" key="3">
    <source>
        <dbReference type="ARBA" id="ARBA00023015"/>
    </source>
</evidence>
<reference evidence="8" key="2">
    <citation type="submission" date="2022-06" db="UniProtKB">
        <authorList>
            <consortium name="EnsemblMetazoa"/>
        </authorList>
    </citation>
    <scope>IDENTIFICATION</scope>
    <source>
        <strain evidence="8">p50T (Dazao)</strain>
    </source>
</reference>
<comment type="subcellular location">
    <subcellularLocation>
        <location evidence="1">Nucleus</location>
    </subcellularLocation>
</comment>
<feature type="region of interest" description="Disordered" evidence="6">
    <location>
        <begin position="403"/>
        <end position="427"/>
    </location>
</feature>
<protein>
    <recommendedName>
        <fullName evidence="7">BEN domain-containing protein</fullName>
    </recommendedName>
</protein>
<dbReference type="RefSeq" id="XP_021207309.1">
    <property type="nucleotide sequence ID" value="XM_021351634.3"/>
</dbReference>
<feature type="region of interest" description="Disordered" evidence="6">
    <location>
        <begin position="71"/>
        <end position="148"/>
    </location>
</feature>
<dbReference type="EnsemblMetazoa" id="XM_021351634.2">
    <property type="protein sequence ID" value="XP_021207309.1"/>
    <property type="gene ID" value="LOC101742559"/>
</dbReference>
<feature type="compositionally biased region" description="Polar residues" evidence="6">
    <location>
        <begin position="120"/>
        <end position="148"/>
    </location>
</feature>
<dbReference type="PANTHER" id="PTHR35346:SF1">
    <property type="entry name" value="BEN DOMAIN-CONTAINING PROTEIN 6"/>
    <property type="match status" value="1"/>
</dbReference>
<dbReference type="InterPro" id="IPR037496">
    <property type="entry name" value="BEND6-like"/>
</dbReference>
<keyword evidence="9" id="KW-1185">Reference proteome</keyword>
<dbReference type="OMA" id="CADECKM"/>
<keyword evidence="3" id="KW-0805">Transcription regulation</keyword>
<keyword evidence="5" id="KW-0539">Nucleus</keyword>
<accession>A0A8R2MB67</accession>
<dbReference type="GeneID" id="101742559"/>
<feature type="compositionally biased region" description="Basic and acidic residues" evidence="6">
    <location>
        <begin position="97"/>
        <end position="118"/>
    </location>
</feature>
<proteinExistence type="predicted"/>
<dbReference type="RefSeq" id="XP_037877631.1">
    <property type="nucleotide sequence ID" value="XM_038021703.2"/>
</dbReference>
<dbReference type="KEGG" id="bmor:101742559"/>
<dbReference type="Proteomes" id="UP000005204">
    <property type="component" value="Unassembled WGS sequence"/>
</dbReference>
<dbReference type="Gene3D" id="1.10.10.2590">
    <property type="entry name" value="BEN domain"/>
    <property type="match status" value="1"/>
</dbReference>
<dbReference type="RefSeq" id="XP_021207308.1">
    <property type="nucleotide sequence ID" value="XM_021351633.3"/>
</dbReference>
<dbReference type="GO" id="GO:0005634">
    <property type="term" value="C:nucleus"/>
    <property type="evidence" value="ECO:0007669"/>
    <property type="project" value="UniProtKB-SubCell"/>
</dbReference>
<feature type="compositionally biased region" description="Basic residues" evidence="6">
    <location>
        <begin position="415"/>
        <end position="427"/>
    </location>
</feature>
<dbReference type="AlphaFoldDB" id="A0A8R2MB67"/>